<dbReference type="Gene3D" id="3.40.50.1820">
    <property type="entry name" value="alpha/beta hydrolase"/>
    <property type="match status" value="1"/>
</dbReference>
<dbReference type="AlphaFoldDB" id="A0AAE4WH06"/>
<dbReference type="Pfam" id="PF00975">
    <property type="entry name" value="Thioesterase"/>
    <property type="match status" value="1"/>
</dbReference>
<protein>
    <submittedName>
        <fullName evidence="2">Alpha/beta fold hydrolase</fullName>
    </submittedName>
</protein>
<name>A0AAE4WH06_AGRVI</name>
<feature type="domain" description="Thioesterase" evidence="1">
    <location>
        <begin position="135"/>
        <end position="197"/>
    </location>
</feature>
<sequence length="378" mass="42635">MNVTALLVDLCRQELKRAVLPDDNLLEDGLTINRALRIIDRFWRETAIELDVNSFYLWPSPQALALAIENGSYLNLPKIIEIRKGCADKTLIVFAGGLSCFLEIQDFIQRLHFPGRILGMSLTPFDSSNRDPAVVADEIRTCLSALKDAGIPGPYCLMGYSFGGVLALELATAMQDAGEEIAFLGLIDTPQSEYNWPLSVWLSFMLKRLTRRLKTAKPRLAPSVIPTPGQSRRDGGLSIRHPWMAITIRAAGIATYFRPFLFRFRDPRDPDYPTMAPQWIGNYPPGYDRMARQLLRMKGLYRPKRYTGPLTFYRALGGSPIDCDPKTIWEAFLPGAAWIDMRGNHQSIVIGRNAETLARDLDQRLNECLRCPSDQLTK</sequence>
<reference evidence="2 3" key="1">
    <citation type="submission" date="2019-12" db="EMBL/GenBank/DDBJ databases">
        <title>Whole-genome sequencing of Allorhizobium vitis.</title>
        <authorList>
            <person name="Gan H.M."/>
            <person name="Szegedi E."/>
            <person name="Burr T."/>
            <person name="Savka M.A."/>
        </authorList>
    </citation>
    <scope>NUCLEOTIDE SEQUENCE [LARGE SCALE GENOMIC DNA]</scope>
    <source>
        <strain evidence="2 3">CG989</strain>
    </source>
</reference>
<dbReference type="SUPFAM" id="SSF53474">
    <property type="entry name" value="alpha/beta-Hydrolases"/>
    <property type="match status" value="1"/>
</dbReference>
<dbReference type="InterPro" id="IPR029058">
    <property type="entry name" value="AB_hydrolase_fold"/>
</dbReference>
<dbReference type="RefSeq" id="WP_156550398.1">
    <property type="nucleotide sequence ID" value="NZ_JABAEJ010000009.1"/>
</dbReference>
<dbReference type="Proteomes" id="UP000436692">
    <property type="component" value="Unassembled WGS sequence"/>
</dbReference>
<gene>
    <name evidence="2" type="ORF">GOZ95_15820</name>
</gene>
<keyword evidence="2" id="KW-0378">Hydrolase</keyword>
<organism evidence="2 3">
    <name type="scientific">Agrobacterium vitis</name>
    <name type="common">Rhizobium vitis</name>
    <dbReference type="NCBI Taxonomy" id="373"/>
    <lineage>
        <taxon>Bacteria</taxon>
        <taxon>Pseudomonadati</taxon>
        <taxon>Pseudomonadota</taxon>
        <taxon>Alphaproteobacteria</taxon>
        <taxon>Hyphomicrobiales</taxon>
        <taxon>Rhizobiaceae</taxon>
        <taxon>Rhizobium/Agrobacterium group</taxon>
        <taxon>Agrobacterium</taxon>
    </lineage>
</organism>
<evidence type="ECO:0000313" key="2">
    <source>
        <dbReference type="EMBL" id="MUZ58907.1"/>
    </source>
</evidence>
<evidence type="ECO:0000259" key="1">
    <source>
        <dbReference type="Pfam" id="PF00975"/>
    </source>
</evidence>
<evidence type="ECO:0000313" key="3">
    <source>
        <dbReference type="Proteomes" id="UP000436692"/>
    </source>
</evidence>
<dbReference type="InterPro" id="IPR001031">
    <property type="entry name" value="Thioesterase"/>
</dbReference>
<dbReference type="EMBL" id="WPHM01000008">
    <property type="protein sequence ID" value="MUZ58907.1"/>
    <property type="molecule type" value="Genomic_DNA"/>
</dbReference>
<proteinExistence type="predicted"/>
<dbReference type="GO" id="GO:0016787">
    <property type="term" value="F:hydrolase activity"/>
    <property type="evidence" value="ECO:0007669"/>
    <property type="project" value="UniProtKB-KW"/>
</dbReference>
<accession>A0AAE4WH06</accession>
<comment type="caution">
    <text evidence="2">The sequence shown here is derived from an EMBL/GenBank/DDBJ whole genome shotgun (WGS) entry which is preliminary data.</text>
</comment>